<protein>
    <submittedName>
        <fullName evidence="1">MFS transporter</fullName>
    </submittedName>
</protein>
<evidence type="ECO:0000313" key="1">
    <source>
        <dbReference type="EMBL" id="TXH86112.1"/>
    </source>
</evidence>
<dbReference type="PANTHER" id="PTHR23547:SF1">
    <property type="entry name" value="MAJOR FACILITATOR SUPERFAMILY MFS_1"/>
    <property type="match status" value="1"/>
</dbReference>
<gene>
    <name evidence="1" type="ORF">E6Q80_08300</name>
</gene>
<organism evidence="1 2">
    <name type="scientific">Thauera aminoaromatica</name>
    <dbReference type="NCBI Taxonomy" id="164330"/>
    <lineage>
        <taxon>Bacteria</taxon>
        <taxon>Pseudomonadati</taxon>
        <taxon>Pseudomonadota</taxon>
        <taxon>Betaproteobacteria</taxon>
        <taxon>Rhodocyclales</taxon>
        <taxon>Zoogloeaceae</taxon>
        <taxon>Thauera</taxon>
    </lineage>
</organism>
<proteinExistence type="predicted"/>
<dbReference type="EMBL" id="SSFD01000120">
    <property type="protein sequence ID" value="TXH86112.1"/>
    <property type="molecule type" value="Genomic_DNA"/>
</dbReference>
<comment type="caution">
    <text evidence="1">The sequence shown here is derived from an EMBL/GenBank/DDBJ whole genome shotgun (WGS) entry which is preliminary data.</text>
</comment>
<evidence type="ECO:0000313" key="2">
    <source>
        <dbReference type="Proteomes" id="UP000321192"/>
    </source>
</evidence>
<feature type="non-terminal residue" evidence="1">
    <location>
        <position position="48"/>
    </location>
</feature>
<dbReference type="InterPro" id="IPR047769">
    <property type="entry name" value="MFS_ArsJ"/>
</dbReference>
<sequence>MQHAARNYAIVTSAYWGFPLTDGALRMLVLLHFYRLGYSPFTLAFLFL</sequence>
<reference evidence="1 2" key="1">
    <citation type="submission" date="2018-09" db="EMBL/GenBank/DDBJ databases">
        <title>Metagenome Assembled Genomes from an Advanced Water Purification Facility.</title>
        <authorList>
            <person name="Stamps B.W."/>
            <person name="Spear J.R."/>
        </authorList>
    </citation>
    <scope>NUCLEOTIDE SEQUENCE [LARGE SCALE GENOMIC DNA]</scope>
    <source>
        <strain evidence="1">Bin_27_1</strain>
    </source>
</reference>
<dbReference type="AlphaFoldDB" id="A0A5C7SS08"/>
<accession>A0A5C7SS08</accession>
<dbReference type="PANTHER" id="PTHR23547">
    <property type="entry name" value="MAJOR FACILITATOR SUPERFAMILY DOMAIN, GENERAL SUBSTRATE TRANSPORTER"/>
    <property type="match status" value="1"/>
</dbReference>
<dbReference type="Proteomes" id="UP000321192">
    <property type="component" value="Unassembled WGS sequence"/>
</dbReference>
<name>A0A5C7SS08_THASP</name>